<dbReference type="InterPro" id="IPR006674">
    <property type="entry name" value="HD_domain"/>
</dbReference>
<dbReference type="GO" id="GO:0008832">
    <property type="term" value="F:dGTPase activity"/>
    <property type="evidence" value="ECO:0007669"/>
    <property type="project" value="TreeGrafter"/>
</dbReference>
<dbReference type="KEGG" id="mana:MAMMFC1_01137"/>
<accession>A0A348AHD8</accession>
<organism evidence="2 3">
    <name type="scientific">Methylomusa anaerophila</name>
    <dbReference type="NCBI Taxonomy" id="1930071"/>
    <lineage>
        <taxon>Bacteria</taxon>
        <taxon>Bacillati</taxon>
        <taxon>Bacillota</taxon>
        <taxon>Negativicutes</taxon>
        <taxon>Selenomonadales</taxon>
        <taxon>Sporomusaceae</taxon>
        <taxon>Methylomusa</taxon>
    </lineage>
</organism>
<protein>
    <submittedName>
        <fullName evidence="2">HD domain protein</fullName>
    </submittedName>
</protein>
<dbReference type="GO" id="GO:0006203">
    <property type="term" value="P:dGTP catabolic process"/>
    <property type="evidence" value="ECO:0007669"/>
    <property type="project" value="TreeGrafter"/>
</dbReference>
<reference evidence="2 3" key="1">
    <citation type="journal article" date="2018" name="Int. J. Syst. Evol. Microbiol.">
        <title>Methylomusa anaerophila gen. nov., sp. nov., an anaerobic methanol-utilizing bacterium isolated from a microbial fuel cell.</title>
        <authorList>
            <person name="Amano N."/>
            <person name="Yamamuro A."/>
            <person name="Miyahara M."/>
            <person name="Kouzuma A."/>
            <person name="Abe T."/>
            <person name="Watanabe K."/>
        </authorList>
    </citation>
    <scope>NUCLEOTIDE SEQUENCE [LARGE SCALE GENOMIC DNA]</scope>
    <source>
        <strain evidence="2 3">MMFC1</strain>
    </source>
</reference>
<sequence length="175" mass="20251">MELAGKVYDVITDPNNIHPTIKSLIPEIEREDERRYWRRVLRVAALCHDIGHLPFSHAAEKELLSSGNHETLTVELIRSQEMREIWECMTPPLRTQDIVKLAVGPKELRNETFTDWEAILAEIIVGDAFGVDRMDYLLRDSHHAGVVYGKFDHYRLIDTLRLLPKEEDGSICSWC</sequence>
<gene>
    <name evidence="2" type="ORF">MAMMFC1_01137</name>
</gene>
<dbReference type="Pfam" id="PF01966">
    <property type="entry name" value="HD"/>
    <property type="match status" value="1"/>
</dbReference>
<dbReference type="Proteomes" id="UP000276437">
    <property type="component" value="Chromosome"/>
</dbReference>
<dbReference type="EMBL" id="AP018449">
    <property type="protein sequence ID" value="BBB90486.1"/>
    <property type="molecule type" value="Genomic_DNA"/>
</dbReference>
<dbReference type="CDD" id="cd00077">
    <property type="entry name" value="HDc"/>
    <property type="match status" value="1"/>
</dbReference>
<dbReference type="InterPro" id="IPR003607">
    <property type="entry name" value="HD/PDEase_dom"/>
</dbReference>
<feature type="domain" description="HD" evidence="1">
    <location>
        <begin position="38"/>
        <end position="96"/>
    </location>
</feature>
<evidence type="ECO:0000313" key="3">
    <source>
        <dbReference type="Proteomes" id="UP000276437"/>
    </source>
</evidence>
<dbReference type="InterPro" id="IPR050135">
    <property type="entry name" value="dGTPase-like"/>
</dbReference>
<proteinExistence type="predicted"/>
<dbReference type="SUPFAM" id="SSF109604">
    <property type="entry name" value="HD-domain/PDEase-like"/>
    <property type="match status" value="1"/>
</dbReference>
<name>A0A348AHD8_9FIRM</name>
<dbReference type="AlphaFoldDB" id="A0A348AHD8"/>
<keyword evidence="3" id="KW-1185">Reference proteome</keyword>
<evidence type="ECO:0000313" key="2">
    <source>
        <dbReference type="EMBL" id="BBB90486.1"/>
    </source>
</evidence>
<dbReference type="PANTHER" id="PTHR11373">
    <property type="entry name" value="DEOXYNUCLEOSIDE TRIPHOSPHATE TRIPHOSPHOHYDROLASE"/>
    <property type="match status" value="1"/>
</dbReference>
<evidence type="ECO:0000259" key="1">
    <source>
        <dbReference type="Pfam" id="PF01966"/>
    </source>
</evidence>
<dbReference type="Gene3D" id="1.10.3210.10">
    <property type="entry name" value="Hypothetical protein af1432"/>
    <property type="match status" value="1"/>
</dbReference>
<dbReference type="PANTHER" id="PTHR11373:SF4">
    <property type="entry name" value="DEOXYNUCLEOSIDE TRIPHOSPHATE TRIPHOSPHOHYDROLASE SAMHD1"/>
    <property type="match status" value="1"/>
</dbReference>